<evidence type="ECO:0000313" key="4">
    <source>
        <dbReference type="Proteomes" id="UP000219439"/>
    </source>
</evidence>
<protein>
    <submittedName>
        <fullName evidence="3">Uncharacterized protein involved in outer membrane biogenesis</fullName>
    </submittedName>
</protein>
<accession>A0A285NDX4</accession>
<sequence length="652" mass="71000">MLWSFVTLLVLLIGLAMASSYLINSKLVKQQISEQVSEWAGLPVSVRGEPVVTVFPYLTVKLKDVRIVSNLGKDEPDLLAMDHLKAEMYWLPLLIGNFEVRRFNLVRPRFHLEVRKDGRKSWGLENGSLFAVNESDNLATFENVDLGRFTIQNGQVRYINEALQRDEKITNTNLSVIWPSTERSAEISGDMVWRGEPVSIRAKSEKPMELITGGLSPMQLEARSKQFEIKLEGTAATVSDLQLEGDLAFKAQSMRYLMEWLGFSIKPGANFGAMELNARSNMIGASMALSDIALTLDDNQLEGALQLDFRGPRALIQGTLAYDRLDLSPYLEQVEGAPTLLDQPIRPQDLGHMDVDVRLSAQHLILKDIELGRTAASIVTRNQQLVLSVGEAFAYGGRLEATLEMKPSDTDPVCLKSHLRGKVSGVLAGAFLKALNKEPPITGTALAELDLAGEGKTLRETAANASGSLSMVFTDGQINHFNLAGMMDALKLDDQSEPDALYEGGTNFDVLSISSTLGNHKASIDGLRLTAGNLALSGTASMGLKDGDLDFSGTLVRYRSNDPATHALEPPQEQFGFTLQGPLLQPSLQRNVVRTQPSGTSETITVPGVPDSVISPVPLEGVDSNPAQKGARMPAVNEPRVEQQDNSPPSPN</sequence>
<dbReference type="InterPro" id="IPR052894">
    <property type="entry name" value="AsmA-related"/>
</dbReference>
<evidence type="ECO:0000313" key="3">
    <source>
        <dbReference type="EMBL" id="SNZ06126.1"/>
    </source>
</evidence>
<gene>
    <name evidence="3" type="ORF">SAMN06265368_0314</name>
</gene>
<keyword evidence="4" id="KW-1185">Reference proteome</keyword>
<dbReference type="PANTHER" id="PTHR30441">
    <property type="entry name" value="DUF748 DOMAIN-CONTAINING PROTEIN"/>
    <property type="match status" value="1"/>
</dbReference>
<feature type="compositionally biased region" description="Polar residues" evidence="1">
    <location>
        <begin position="593"/>
        <end position="604"/>
    </location>
</feature>
<proteinExistence type="predicted"/>
<evidence type="ECO:0000259" key="2">
    <source>
        <dbReference type="Pfam" id="PF05170"/>
    </source>
</evidence>
<dbReference type="EMBL" id="OBEL01000001">
    <property type="protein sequence ID" value="SNZ06126.1"/>
    <property type="molecule type" value="Genomic_DNA"/>
</dbReference>
<dbReference type="PANTHER" id="PTHR30441:SF4">
    <property type="entry name" value="PROTEIN ASMA"/>
    <property type="match status" value="1"/>
</dbReference>
<dbReference type="GO" id="GO:0090313">
    <property type="term" value="P:regulation of protein targeting to membrane"/>
    <property type="evidence" value="ECO:0007669"/>
    <property type="project" value="TreeGrafter"/>
</dbReference>
<dbReference type="AlphaFoldDB" id="A0A285NDX4"/>
<dbReference type="Proteomes" id="UP000219439">
    <property type="component" value="Unassembled WGS sequence"/>
</dbReference>
<feature type="domain" description="AsmA" evidence="2">
    <location>
        <begin position="2"/>
        <end position="248"/>
    </location>
</feature>
<name>A0A285NDX4_9HYPH</name>
<dbReference type="Pfam" id="PF05170">
    <property type="entry name" value="AsmA"/>
    <property type="match status" value="1"/>
</dbReference>
<organism evidence="3 4">
    <name type="scientific">Cohaesibacter gelatinilyticus</name>
    <dbReference type="NCBI Taxonomy" id="372072"/>
    <lineage>
        <taxon>Bacteria</taxon>
        <taxon>Pseudomonadati</taxon>
        <taxon>Pseudomonadota</taxon>
        <taxon>Alphaproteobacteria</taxon>
        <taxon>Hyphomicrobiales</taxon>
        <taxon>Cohaesibacteraceae</taxon>
    </lineage>
</organism>
<dbReference type="GO" id="GO:0005886">
    <property type="term" value="C:plasma membrane"/>
    <property type="evidence" value="ECO:0007669"/>
    <property type="project" value="TreeGrafter"/>
</dbReference>
<evidence type="ECO:0000256" key="1">
    <source>
        <dbReference type="SAM" id="MobiDB-lite"/>
    </source>
</evidence>
<feature type="region of interest" description="Disordered" evidence="1">
    <location>
        <begin position="593"/>
        <end position="652"/>
    </location>
</feature>
<dbReference type="InterPro" id="IPR007844">
    <property type="entry name" value="AsmA"/>
</dbReference>
<reference evidence="3 4" key="1">
    <citation type="submission" date="2017-09" db="EMBL/GenBank/DDBJ databases">
        <authorList>
            <person name="Ehlers B."/>
            <person name="Leendertz F.H."/>
        </authorList>
    </citation>
    <scope>NUCLEOTIDE SEQUENCE [LARGE SCALE GENOMIC DNA]</scope>
    <source>
        <strain evidence="3 4">DSM 18289</strain>
    </source>
</reference>